<keyword evidence="6" id="KW-1185">Reference proteome</keyword>
<dbReference type="AlphaFoldDB" id="N6W1B8"/>
<dbReference type="STRING" id="626887.J057_13151"/>
<dbReference type="eggNOG" id="COG4974">
    <property type="taxonomic scope" value="Bacteria"/>
</dbReference>
<dbReference type="Gene3D" id="1.10.150.130">
    <property type="match status" value="1"/>
</dbReference>
<dbReference type="OrthoDB" id="9801717at2"/>
<reference evidence="5 6" key="1">
    <citation type="journal article" date="2013" name="Genome Announc.">
        <title>Genome Sequence of the Polycyclic Aromatic Hydrocarbon-Degrading Bacterium Strain Marinobacter nanhaiticus D15-8WT.</title>
        <authorList>
            <person name="Cui Z."/>
            <person name="Gao W."/>
            <person name="Li Q."/>
            <person name="Xu G."/>
            <person name="Zheng L."/>
        </authorList>
    </citation>
    <scope>NUCLEOTIDE SEQUENCE [LARGE SCALE GENOMIC DNA]</scope>
    <source>
        <strain evidence="5 6">D15-8W</strain>
    </source>
</reference>
<sequence>MDIPTPVPARPTRFLDQLRTFIRLRGLAYKTEQTYVFWIKRFIRFHGRIHPSEMGTVEVENFLSHLVLQNNASVATQRVALNTLVFLYLELWVNGAGI</sequence>
<dbReference type="GO" id="GO:0003677">
    <property type="term" value="F:DNA binding"/>
    <property type="evidence" value="ECO:0007669"/>
    <property type="project" value="UniProtKB-UniRule"/>
</dbReference>
<dbReference type="PROSITE" id="PS51900">
    <property type="entry name" value="CB"/>
    <property type="match status" value="1"/>
</dbReference>
<dbReference type="InterPro" id="IPR044068">
    <property type="entry name" value="CB"/>
</dbReference>
<feature type="domain" description="Core-binding (CB)" evidence="4">
    <location>
        <begin position="5"/>
        <end position="92"/>
    </location>
</feature>
<evidence type="ECO:0000256" key="2">
    <source>
        <dbReference type="ARBA" id="ARBA00023125"/>
    </source>
</evidence>
<dbReference type="GO" id="GO:0015074">
    <property type="term" value="P:DNA integration"/>
    <property type="evidence" value="ECO:0007669"/>
    <property type="project" value="UniProtKB-KW"/>
</dbReference>
<organism evidence="5 6">
    <name type="scientific">Marinobacter nanhaiticus D15-8W</name>
    <dbReference type="NCBI Taxonomy" id="626887"/>
    <lineage>
        <taxon>Bacteria</taxon>
        <taxon>Pseudomonadati</taxon>
        <taxon>Pseudomonadota</taxon>
        <taxon>Gammaproteobacteria</taxon>
        <taxon>Pseudomonadales</taxon>
        <taxon>Marinobacteraceae</taxon>
        <taxon>Marinobacter</taxon>
    </lineage>
</organism>
<keyword evidence="2 3" id="KW-0238">DNA-binding</keyword>
<dbReference type="InterPro" id="IPR011010">
    <property type="entry name" value="DNA_brk_join_enz"/>
</dbReference>
<name>N6W1B8_9GAMM</name>
<accession>N6W1B8</accession>
<comment type="caution">
    <text evidence="5">The sequence shown here is derived from an EMBL/GenBank/DDBJ whole genome shotgun (WGS) entry which is preliminary data.</text>
</comment>
<dbReference type="RefSeq" id="WP_115840303.1">
    <property type="nucleotide sequence ID" value="NZ_AP028878.1"/>
</dbReference>
<dbReference type="SUPFAM" id="SSF56349">
    <property type="entry name" value="DNA breaking-rejoining enzymes"/>
    <property type="match status" value="1"/>
</dbReference>
<dbReference type="PATRIC" id="fig|626887.3.peg.2633"/>
<evidence type="ECO:0000256" key="1">
    <source>
        <dbReference type="ARBA" id="ARBA00022908"/>
    </source>
</evidence>
<evidence type="ECO:0000256" key="3">
    <source>
        <dbReference type="PROSITE-ProRule" id="PRU01248"/>
    </source>
</evidence>
<evidence type="ECO:0000313" key="6">
    <source>
        <dbReference type="Proteomes" id="UP000013165"/>
    </source>
</evidence>
<protein>
    <submittedName>
        <fullName evidence="5">Integrase</fullName>
    </submittedName>
</protein>
<evidence type="ECO:0000259" key="4">
    <source>
        <dbReference type="PROSITE" id="PS51900"/>
    </source>
</evidence>
<gene>
    <name evidence="5" type="ORF">J057_13151</name>
</gene>
<proteinExistence type="predicted"/>
<evidence type="ECO:0000313" key="5">
    <source>
        <dbReference type="EMBL" id="ENO16305.2"/>
    </source>
</evidence>
<dbReference type="HOGENOM" id="CLU_160081_0_0_6"/>
<dbReference type="InterPro" id="IPR004107">
    <property type="entry name" value="Integrase_SAM-like_N"/>
</dbReference>
<dbReference type="EMBL" id="APLQ01000011">
    <property type="protein sequence ID" value="ENO16305.2"/>
    <property type="molecule type" value="Genomic_DNA"/>
</dbReference>
<dbReference type="InterPro" id="IPR010998">
    <property type="entry name" value="Integrase_recombinase_N"/>
</dbReference>
<dbReference type="Proteomes" id="UP000013165">
    <property type="component" value="Unassembled WGS sequence"/>
</dbReference>
<dbReference type="Pfam" id="PF13495">
    <property type="entry name" value="Phage_int_SAM_4"/>
    <property type="match status" value="1"/>
</dbReference>
<keyword evidence="1" id="KW-0229">DNA integration</keyword>